<sequence length="114" mass="12649">MKKIGHLWRHHRIGLLAFCLAVAVTLFFVLRLIVQTLHWIDADNRFQPPAPWMTPRYIALSWDVPPSEIGAALQADAVTSGRPTLEAIARARGVPVAQVLDEAAAYLQTRTPGQ</sequence>
<evidence type="ECO:0000256" key="1">
    <source>
        <dbReference type="SAM" id="Phobius"/>
    </source>
</evidence>
<keyword evidence="1" id="KW-1133">Transmembrane helix</keyword>
<dbReference type="Proteomes" id="UP000199340">
    <property type="component" value="Unassembled WGS sequence"/>
</dbReference>
<evidence type="ECO:0000313" key="2">
    <source>
        <dbReference type="EMBL" id="SDJ23749.1"/>
    </source>
</evidence>
<feature type="transmembrane region" description="Helical" evidence="1">
    <location>
        <begin position="12"/>
        <end position="34"/>
    </location>
</feature>
<dbReference type="AlphaFoldDB" id="A0A1G8S3E9"/>
<evidence type="ECO:0000313" key="3">
    <source>
        <dbReference type="Proteomes" id="UP000199340"/>
    </source>
</evidence>
<reference evidence="2 3" key="1">
    <citation type="submission" date="2016-10" db="EMBL/GenBank/DDBJ databases">
        <authorList>
            <person name="de Groot N.N."/>
        </authorList>
    </citation>
    <scope>NUCLEOTIDE SEQUENCE [LARGE SCALE GENOMIC DNA]</scope>
    <source>
        <strain evidence="2 3">DSM 28010</strain>
    </source>
</reference>
<organism evidence="2 3">
    <name type="scientific">Lutimaribacter saemankumensis</name>
    <dbReference type="NCBI Taxonomy" id="490829"/>
    <lineage>
        <taxon>Bacteria</taxon>
        <taxon>Pseudomonadati</taxon>
        <taxon>Pseudomonadota</taxon>
        <taxon>Alphaproteobacteria</taxon>
        <taxon>Rhodobacterales</taxon>
        <taxon>Roseobacteraceae</taxon>
        <taxon>Lutimaribacter</taxon>
    </lineage>
</organism>
<accession>A0A1G8S3E9</accession>
<proteinExistence type="predicted"/>
<dbReference type="RefSeq" id="WP_175491507.1">
    <property type="nucleotide sequence ID" value="NZ_FNEB01000010.1"/>
</dbReference>
<keyword evidence="1" id="KW-0472">Membrane</keyword>
<dbReference type="STRING" id="490829.SAMN05421850_110109"/>
<name>A0A1G8S3E9_9RHOB</name>
<protein>
    <submittedName>
        <fullName evidence="2">Uncharacterized protein</fullName>
    </submittedName>
</protein>
<keyword evidence="3" id="KW-1185">Reference proteome</keyword>
<gene>
    <name evidence="2" type="ORF">SAMN05421850_110109</name>
</gene>
<dbReference type="EMBL" id="FNEB01000010">
    <property type="protein sequence ID" value="SDJ23749.1"/>
    <property type="molecule type" value="Genomic_DNA"/>
</dbReference>
<keyword evidence="1" id="KW-0812">Transmembrane</keyword>